<name>A0AAU4K076_9NOCA</name>
<dbReference type="EMBL" id="CP108021">
    <property type="protein sequence ID" value="WUM19383.1"/>
    <property type="molecule type" value="Genomic_DNA"/>
</dbReference>
<accession>A0AAU4K076</accession>
<protein>
    <submittedName>
        <fullName evidence="3">Uncharacterized protein</fullName>
    </submittedName>
</protein>
<evidence type="ECO:0000256" key="2">
    <source>
        <dbReference type="SAM" id="SignalP"/>
    </source>
</evidence>
<dbReference type="RefSeq" id="WP_328856892.1">
    <property type="nucleotide sequence ID" value="NZ_CP108021.1"/>
</dbReference>
<dbReference type="Proteomes" id="UP001432128">
    <property type="component" value="Chromosome"/>
</dbReference>
<dbReference type="KEGG" id="whr:OG579_16990"/>
<evidence type="ECO:0000256" key="1">
    <source>
        <dbReference type="SAM" id="Phobius"/>
    </source>
</evidence>
<evidence type="ECO:0000313" key="3">
    <source>
        <dbReference type="EMBL" id="WUM19383.1"/>
    </source>
</evidence>
<feature type="signal peptide" evidence="2">
    <location>
        <begin position="1"/>
        <end position="23"/>
    </location>
</feature>
<feature type="transmembrane region" description="Helical" evidence="1">
    <location>
        <begin position="34"/>
        <end position="52"/>
    </location>
</feature>
<sequence>MTGHPFIALAVMLCLLAAAVPCAAVGGARVQPRLIGAGAAMAAGALVVAAVAL</sequence>
<keyword evidence="1" id="KW-0812">Transmembrane</keyword>
<keyword evidence="1" id="KW-0472">Membrane</keyword>
<evidence type="ECO:0000313" key="4">
    <source>
        <dbReference type="Proteomes" id="UP001432128"/>
    </source>
</evidence>
<gene>
    <name evidence="3" type="ORF">OG579_16990</name>
</gene>
<keyword evidence="1" id="KW-1133">Transmembrane helix</keyword>
<reference evidence="3 4" key="1">
    <citation type="submission" date="2022-10" db="EMBL/GenBank/DDBJ databases">
        <title>The complete genomes of actinobacterial strains from the NBC collection.</title>
        <authorList>
            <person name="Joergensen T.S."/>
            <person name="Alvarez Arevalo M."/>
            <person name="Sterndorff E.B."/>
            <person name="Faurdal D."/>
            <person name="Vuksanovic O."/>
            <person name="Mourched A.-S."/>
            <person name="Charusanti P."/>
            <person name="Shaw S."/>
            <person name="Blin K."/>
            <person name="Weber T."/>
        </authorList>
    </citation>
    <scope>NUCLEOTIDE SEQUENCE [LARGE SCALE GENOMIC DNA]</scope>
    <source>
        <strain evidence="3 4">NBC_00319</strain>
    </source>
</reference>
<organism evidence="3 4">
    <name type="scientific">Williamsia herbipolensis</name>
    <dbReference type="NCBI Taxonomy" id="1603258"/>
    <lineage>
        <taxon>Bacteria</taxon>
        <taxon>Bacillati</taxon>
        <taxon>Actinomycetota</taxon>
        <taxon>Actinomycetes</taxon>
        <taxon>Mycobacteriales</taxon>
        <taxon>Nocardiaceae</taxon>
        <taxon>Williamsia</taxon>
    </lineage>
</organism>
<keyword evidence="4" id="KW-1185">Reference proteome</keyword>
<keyword evidence="2" id="KW-0732">Signal</keyword>
<dbReference type="AlphaFoldDB" id="A0AAU4K076"/>
<feature type="chain" id="PRO_5043604105" evidence="2">
    <location>
        <begin position="24"/>
        <end position="53"/>
    </location>
</feature>
<proteinExistence type="predicted"/>